<accession>A0A518DF89</accession>
<feature type="signal peptide" evidence="1">
    <location>
        <begin position="1"/>
        <end position="25"/>
    </location>
</feature>
<feature type="chain" id="PRO_5021875423" evidence="1">
    <location>
        <begin position="26"/>
        <end position="184"/>
    </location>
</feature>
<gene>
    <name evidence="2" type="ORF">Pla175_35020</name>
</gene>
<sequence length="184" mass="20571" precursor="true">MNRPTLAMLAAPCLAAMSLAAPAQAFWLDCFCDHVREGYCENSHWPSPYLCPDRKYAAAPFDIMVRNGWRQQNLMGAHHFHPETCELTDAGKIKIRWIMTQAPPEYRQVFVERSNEPEHTEQRIAKVQDFSTQVSTDGVPAMVTETHLVSQGRPATVVDSVNTRFQDNMKPPVLPASTAGSTGQ</sequence>
<dbReference type="EMBL" id="CP036291">
    <property type="protein sequence ID" value="QDU90102.1"/>
    <property type="molecule type" value="Genomic_DNA"/>
</dbReference>
<dbReference type="OrthoDB" id="213409at2"/>
<proteinExistence type="predicted"/>
<keyword evidence="1" id="KW-0732">Signal</keyword>
<evidence type="ECO:0000313" key="2">
    <source>
        <dbReference type="EMBL" id="QDU90102.1"/>
    </source>
</evidence>
<name>A0A518DF89_9BACT</name>
<reference evidence="2 3" key="1">
    <citation type="submission" date="2019-02" db="EMBL/GenBank/DDBJ databases">
        <title>Deep-cultivation of Planctomycetes and their phenomic and genomic characterization uncovers novel biology.</title>
        <authorList>
            <person name="Wiegand S."/>
            <person name="Jogler M."/>
            <person name="Boedeker C."/>
            <person name="Pinto D."/>
            <person name="Vollmers J."/>
            <person name="Rivas-Marin E."/>
            <person name="Kohn T."/>
            <person name="Peeters S.H."/>
            <person name="Heuer A."/>
            <person name="Rast P."/>
            <person name="Oberbeckmann S."/>
            <person name="Bunk B."/>
            <person name="Jeske O."/>
            <person name="Meyerdierks A."/>
            <person name="Storesund J.E."/>
            <person name="Kallscheuer N."/>
            <person name="Luecker S."/>
            <person name="Lage O.M."/>
            <person name="Pohl T."/>
            <person name="Merkel B.J."/>
            <person name="Hornburger P."/>
            <person name="Mueller R.-W."/>
            <person name="Bruemmer F."/>
            <person name="Labrenz M."/>
            <person name="Spormann A.M."/>
            <person name="Op den Camp H."/>
            <person name="Overmann J."/>
            <person name="Amann R."/>
            <person name="Jetten M.S.M."/>
            <person name="Mascher T."/>
            <person name="Medema M.H."/>
            <person name="Devos D.P."/>
            <person name="Kaster A.-K."/>
            <person name="Ovreas L."/>
            <person name="Rohde M."/>
            <person name="Galperin M.Y."/>
            <person name="Jogler C."/>
        </authorList>
    </citation>
    <scope>NUCLEOTIDE SEQUENCE [LARGE SCALE GENOMIC DNA]</scope>
    <source>
        <strain evidence="2 3">Pla175</strain>
    </source>
</reference>
<dbReference type="RefSeq" id="WP_145287928.1">
    <property type="nucleotide sequence ID" value="NZ_CP036291.1"/>
</dbReference>
<keyword evidence="3" id="KW-1185">Reference proteome</keyword>
<dbReference type="AlphaFoldDB" id="A0A518DF89"/>
<dbReference type="KEGG" id="pnd:Pla175_35020"/>
<dbReference type="Proteomes" id="UP000317429">
    <property type="component" value="Chromosome"/>
</dbReference>
<protein>
    <submittedName>
        <fullName evidence="2">Uncharacterized protein</fullName>
    </submittedName>
</protein>
<organism evidence="2 3">
    <name type="scientific">Pirellulimonas nuda</name>
    <dbReference type="NCBI Taxonomy" id="2528009"/>
    <lineage>
        <taxon>Bacteria</taxon>
        <taxon>Pseudomonadati</taxon>
        <taxon>Planctomycetota</taxon>
        <taxon>Planctomycetia</taxon>
        <taxon>Pirellulales</taxon>
        <taxon>Lacipirellulaceae</taxon>
        <taxon>Pirellulimonas</taxon>
    </lineage>
</organism>
<evidence type="ECO:0000256" key="1">
    <source>
        <dbReference type="SAM" id="SignalP"/>
    </source>
</evidence>
<evidence type="ECO:0000313" key="3">
    <source>
        <dbReference type="Proteomes" id="UP000317429"/>
    </source>
</evidence>